<keyword evidence="1" id="KW-0812">Transmembrane</keyword>
<name>R4UC71_9MOLU</name>
<dbReference type="HOGENOM" id="CLU_3012030_0_0_14"/>
<dbReference type="EMBL" id="CP005077">
    <property type="protein sequence ID" value="AGM25499.1"/>
    <property type="molecule type" value="Genomic_DNA"/>
</dbReference>
<sequence>MEIWQSILMTIGVAIITAIFTVHIPDIIKKIFNRKKDKDYYTNKIEKKIKIIILIK</sequence>
<organism evidence="2 3">
    <name type="scientific">Spiroplasma chrysopicola DF-1</name>
    <dbReference type="NCBI Taxonomy" id="1276227"/>
    <lineage>
        <taxon>Bacteria</taxon>
        <taxon>Bacillati</taxon>
        <taxon>Mycoplasmatota</taxon>
        <taxon>Mollicutes</taxon>
        <taxon>Entomoplasmatales</taxon>
        <taxon>Spiroplasmataceae</taxon>
        <taxon>Spiroplasma</taxon>
    </lineage>
</organism>
<keyword evidence="1" id="KW-1133">Transmembrane helix</keyword>
<evidence type="ECO:0000256" key="1">
    <source>
        <dbReference type="SAM" id="Phobius"/>
    </source>
</evidence>
<dbReference type="KEGG" id="scr:SCHRY_v1c09260"/>
<keyword evidence="1" id="KW-0472">Membrane</keyword>
<protein>
    <submittedName>
        <fullName evidence="2">Uncharacterized protein</fullName>
    </submittedName>
</protein>
<dbReference type="STRING" id="1276227.SCHRY_v1c09260"/>
<dbReference type="RefSeq" id="WP_016339320.1">
    <property type="nucleotide sequence ID" value="NC_021280.1"/>
</dbReference>
<dbReference type="Proteomes" id="UP000013964">
    <property type="component" value="Chromosome"/>
</dbReference>
<dbReference type="AlphaFoldDB" id="R4UC71"/>
<keyword evidence="3" id="KW-1185">Reference proteome</keyword>
<reference evidence="2 3" key="1">
    <citation type="journal article" date="2013" name="Genome Biol. Evol.">
        <title>Complete genomes of two dipteran-associated spiroplasmas provided insights into the origin, dynamics, and impacts of viral invasion in spiroplasma.</title>
        <authorList>
            <person name="Ku C."/>
            <person name="Lo W.S."/>
            <person name="Chen L.L."/>
            <person name="Kuo C.H."/>
        </authorList>
    </citation>
    <scope>NUCLEOTIDE SEQUENCE [LARGE SCALE GENOMIC DNA]</scope>
    <source>
        <strain evidence="2 3">DF-1</strain>
    </source>
</reference>
<gene>
    <name evidence="2" type="ORF">SCHRY_v1c09260</name>
</gene>
<accession>R4UC71</accession>
<feature type="transmembrane region" description="Helical" evidence="1">
    <location>
        <begin position="6"/>
        <end position="28"/>
    </location>
</feature>
<evidence type="ECO:0000313" key="3">
    <source>
        <dbReference type="Proteomes" id="UP000013964"/>
    </source>
</evidence>
<evidence type="ECO:0000313" key="2">
    <source>
        <dbReference type="EMBL" id="AGM25499.1"/>
    </source>
</evidence>
<proteinExistence type="predicted"/>